<keyword evidence="2" id="KW-1185">Reference proteome</keyword>
<sequence>MRSPILGQNAHLRLPGFQWWSSLNQLTIQTVKIV</sequence>
<dbReference type="EMBL" id="UZAI01020054">
    <property type="protein sequence ID" value="VDP49378.1"/>
    <property type="molecule type" value="Genomic_DNA"/>
</dbReference>
<organism evidence="1 2">
    <name type="scientific">Schistosoma margrebowiei</name>
    <dbReference type="NCBI Taxonomy" id="48269"/>
    <lineage>
        <taxon>Eukaryota</taxon>
        <taxon>Metazoa</taxon>
        <taxon>Spiralia</taxon>
        <taxon>Lophotrochozoa</taxon>
        <taxon>Platyhelminthes</taxon>
        <taxon>Trematoda</taxon>
        <taxon>Digenea</taxon>
        <taxon>Strigeidida</taxon>
        <taxon>Schistosomatoidea</taxon>
        <taxon>Schistosomatidae</taxon>
        <taxon>Schistosoma</taxon>
    </lineage>
</organism>
<reference evidence="1 2" key="1">
    <citation type="submission" date="2018-11" db="EMBL/GenBank/DDBJ databases">
        <authorList>
            <consortium name="Pathogen Informatics"/>
        </authorList>
    </citation>
    <scope>NUCLEOTIDE SEQUENCE [LARGE SCALE GENOMIC DNA]</scope>
    <source>
        <strain evidence="1 2">Zambia</strain>
    </source>
</reference>
<name>A0A3P8ERD1_9TREM</name>
<proteinExistence type="predicted"/>
<evidence type="ECO:0000313" key="1">
    <source>
        <dbReference type="EMBL" id="VDP49378.1"/>
    </source>
</evidence>
<evidence type="ECO:0000313" key="2">
    <source>
        <dbReference type="Proteomes" id="UP000277204"/>
    </source>
</evidence>
<dbReference type="Proteomes" id="UP000277204">
    <property type="component" value="Unassembled WGS sequence"/>
</dbReference>
<accession>A0A3P8ERD1</accession>
<protein>
    <submittedName>
        <fullName evidence="1">Uncharacterized protein</fullName>
    </submittedName>
</protein>
<dbReference type="AlphaFoldDB" id="A0A3P8ERD1"/>
<gene>
    <name evidence="1" type="ORF">SMRZ_LOCUS23954</name>
</gene>